<keyword evidence="2" id="KW-1185">Reference proteome</keyword>
<comment type="caution">
    <text evidence="1">The sequence shown here is derived from an EMBL/GenBank/DDBJ whole genome shotgun (WGS) entry which is preliminary data.</text>
</comment>
<proteinExistence type="predicted"/>
<organism evidence="1 2">
    <name type="scientific">Terasakiella brassicae</name>
    <dbReference type="NCBI Taxonomy" id="1634917"/>
    <lineage>
        <taxon>Bacteria</taxon>
        <taxon>Pseudomonadati</taxon>
        <taxon>Pseudomonadota</taxon>
        <taxon>Alphaproteobacteria</taxon>
        <taxon>Rhodospirillales</taxon>
        <taxon>Terasakiellaceae</taxon>
        <taxon>Terasakiella</taxon>
    </lineage>
</organism>
<name>A0A917C6J0_9PROT</name>
<evidence type="ECO:0000313" key="2">
    <source>
        <dbReference type="Proteomes" id="UP000632498"/>
    </source>
</evidence>
<evidence type="ECO:0000313" key="1">
    <source>
        <dbReference type="EMBL" id="GGF74401.1"/>
    </source>
</evidence>
<dbReference type="Proteomes" id="UP000632498">
    <property type="component" value="Unassembled WGS sequence"/>
</dbReference>
<sequence>MTTERTATGQTEEYSIAALFESDVHAARPHWTKETIIDFMDTFHDTILDEIMANLNDWLHEYQEEFC</sequence>
<accession>A0A917C6J0</accession>
<dbReference type="AlphaFoldDB" id="A0A917C6J0"/>
<dbReference type="EMBL" id="BMHV01000032">
    <property type="protein sequence ID" value="GGF74401.1"/>
    <property type="molecule type" value="Genomic_DNA"/>
</dbReference>
<dbReference type="RefSeq" id="WP_188666837.1">
    <property type="nucleotide sequence ID" value="NZ_BMHV01000032.1"/>
</dbReference>
<reference evidence="1" key="1">
    <citation type="journal article" date="2014" name="Int. J. Syst. Evol. Microbiol.">
        <title>Complete genome sequence of Corynebacterium casei LMG S-19264T (=DSM 44701T), isolated from a smear-ripened cheese.</title>
        <authorList>
            <consortium name="US DOE Joint Genome Institute (JGI-PGF)"/>
            <person name="Walter F."/>
            <person name="Albersmeier A."/>
            <person name="Kalinowski J."/>
            <person name="Ruckert C."/>
        </authorList>
    </citation>
    <scope>NUCLEOTIDE SEQUENCE</scope>
    <source>
        <strain evidence="1">CGMCC 1.15254</strain>
    </source>
</reference>
<gene>
    <name evidence="1" type="ORF">GCM10011332_30660</name>
</gene>
<reference evidence="1" key="2">
    <citation type="submission" date="2020-09" db="EMBL/GenBank/DDBJ databases">
        <authorList>
            <person name="Sun Q."/>
            <person name="Zhou Y."/>
        </authorList>
    </citation>
    <scope>NUCLEOTIDE SEQUENCE</scope>
    <source>
        <strain evidence="1">CGMCC 1.15254</strain>
    </source>
</reference>
<protein>
    <submittedName>
        <fullName evidence="1">Uncharacterized protein</fullName>
    </submittedName>
</protein>